<proteinExistence type="predicted"/>
<dbReference type="Proteomes" id="UP000235965">
    <property type="component" value="Unassembled WGS sequence"/>
</dbReference>
<dbReference type="PANTHER" id="PTHR47027:SF29">
    <property type="entry name" value="C2H2-TYPE DOMAIN-CONTAINING PROTEIN"/>
    <property type="match status" value="1"/>
</dbReference>
<organism evidence="1 2">
    <name type="scientific">Cryptotermes secundus</name>
    <dbReference type="NCBI Taxonomy" id="105785"/>
    <lineage>
        <taxon>Eukaryota</taxon>
        <taxon>Metazoa</taxon>
        <taxon>Ecdysozoa</taxon>
        <taxon>Arthropoda</taxon>
        <taxon>Hexapoda</taxon>
        <taxon>Insecta</taxon>
        <taxon>Pterygota</taxon>
        <taxon>Neoptera</taxon>
        <taxon>Polyneoptera</taxon>
        <taxon>Dictyoptera</taxon>
        <taxon>Blattodea</taxon>
        <taxon>Blattoidea</taxon>
        <taxon>Termitoidae</taxon>
        <taxon>Kalotermitidae</taxon>
        <taxon>Cryptotermitinae</taxon>
        <taxon>Cryptotermes</taxon>
    </lineage>
</organism>
<keyword evidence="2" id="KW-1185">Reference proteome</keyword>
<dbReference type="InParanoid" id="A0A2J7RNN3"/>
<name>A0A2J7RNN3_9NEOP</name>
<evidence type="ECO:0000313" key="2">
    <source>
        <dbReference type="Proteomes" id="UP000235965"/>
    </source>
</evidence>
<gene>
    <name evidence="1" type="ORF">B7P43_G09360</name>
</gene>
<dbReference type="AlphaFoldDB" id="A0A2J7RNN3"/>
<dbReference type="PANTHER" id="PTHR47027">
    <property type="entry name" value="REVERSE TRANSCRIPTASE DOMAIN-CONTAINING PROTEIN"/>
    <property type="match status" value="1"/>
</dbReference>
<evidence type="ECO:0008006" key="3">
    <source>
        <dbReference type="Google" id="ProtNLM"/>
    </source>
</evidence>
<sequence length="167" mass="19525">MLLCRHQNAAQNHDIEIANRCSENVAQFIYLRTTLTNQNLIREEIKRRLNSGSTCYHSLENIFSSRLLSKNIKIMIYETVIFPVVLYGCETWSLTLCTDGEMMNACRILMEKPEGKRPLGIPRLWLIDNIKMDLSEIGWSYMDWIDLAQDRGQWRALVNMVMNLRVP</sequence>
<dbReference type="EMBL" id="NEVH01002149">
    <property type="protein sequence ID" value="PNF42445.1"/>
    <property type="molecule type" value="Genomic_DNA"/>
</dbReference>
<comment type="caution">
    <text evidence="1">The sequence shown here is derived from an EMBL/GenBank/DDBJ whole genome shotgun (WGS) entry which is preliminary data.</text>
</comment>
<accession>A0A2J7RNN3</accession>
<protein>
    <recommendedName>
        <fullName evidence="3">Endonuclease-reverse transcriptase</fullName>
    </recommendedName>
</protein>
<reference evidence="1 2" key="1">
    <citation type="submission" date="2017-12" db="EMBL/GenBank/DDBJ databases">
        <title>Hemimetabolous genomes reveal molecular basis of termite eusociality.</title>
        <authorList>
            <person name="Harrison M.C."/>
            <person name="Jongepier E."/>
            <person name="Robertson H.M."/>
            <person name="Arning N."/>
            <person name="Bitard-Feildel T."/>
            <person name="Chao H."/>
            <person name="Childers C.P."/>
            <person name="Dinh H."/>
            <person name="Doddapaneni H."/>
            <person name="Dugan S."/>
            <person name="Gowin J."/>
            <person name="Greiner C."/>
            <person name="Han Y."/>
            <person name="Hu H."/>
            <person name="Hughes D.S.T."/>
            <person name="Huylmans A.-K."/>
            <person name="Kemena C."/>
            <person name="Kremer L.P.M."/>
            <person name="Lee S.L."/>
            <person name="Lopez-Ezquerra A."/>
            <person name="Mallet L."/>
            <person name="Monroy-Kuhn J.M."/>
            <person name="Moser A."/>
            <person name="Murali S.C."/>
            <person name="Muzny D.M."/>
            <person name="Otani S."/>
            <person name="Piulachs M.-D."/>
            <person name="Poelchau M."/>
            <person name="Qu J."/>
            <person name="Schaub F."/>
            <person name="Wada-Katsumata A."/>
            <person name="Worley K.C."/>
            <person name="Xie Q."/>
            <person name="Ylla G."/>
            <person name="Poulsen M."/>
            <person name="Gibbs R.A."/>
            <person name="Schal C."/>
            <person name="Richards S."/>
            <person name="Belles X."/>
            <person name="Korb J."/>
            <person name="Bornberg-Bauer E."/>
        </authorList>
    </citation>
    <scope>NUCLEOTIDE SEQUENCE [LARGE SCALE GENOMIC DNA]</scope>
    <source>
        <tissue evidence="1">Whole body</tissue>
    </source>
</reference>
<evidence type="ECO:0000313" key="1">
    <source>
        <dbReference type="EMBL" id="PNF42445.1"/>
    </source>
</evidence>